<name>A0A2S8RZ00_9RHOB</name>
<evidence type="ECO:0000259" key="1">
    <source>
        <dbReference type="PROSITE" id="PS51186"/>
    </source>
</evidence>
<sequence>MKDQVRKWKNAHLNVVPKPVIRHVALKRMAARDFSTPGIRYKIASTQEELRHAFALLERSYVERGIAGSGQIRMKILNILPTTTTFIALRGDAVVGTVSLIEDSELGLPIEQVHAEDVARVRNRHRKLAEVGALALEKTERRSAISIMLFNMLYRWARNWRRVDDLLIGIHPSARHFYDAVLQFRRIGATRSYETLNGAASVPMVLDAAGAQMRFHRLYSGKIIDRGAGLSFYDLFCAPSDRFDFSCHPDFRALSAATSPLQQGDVSAMVSDLARLEGGLAETEIRVLQKYFPKLNLTLTDATRQPETSHAW</sequence>
<evidence type="ECO:0000313" key="2">
    <source>
        <dbReference type="EMBL" id="PQV53753.1"/>
    </source>
</evidence>
<gene>
    <name evidence="2" type="ORF">LX70_03760</name>
</gene>
<organism evidence="2 3">
    <name type="scientific">Albidovulum denitrificans</name>
    <dbReference type="NCBI Taxonomy" id="404881"/>
    <lineage>
        <taxon>Bacteria</taxon>
        <taxon>Pseudomonadati</taxon>
        <taxon>Pseudomonadota</taxon>
        <taxon>Alphaproteobacteria</taxon>
        <taxon>Rhodobacterales</taxon>
        <taxon>Paracoccaceae</taxon>
        <taxon>Albidovulum</taxon>
    </lineage>
</organism>
<dbReference type="RefSeq" id="WP_105516308.1">
    <property type="nucleotide sequence ID" value="NZ_PVEP01000012.1"/>
</dbReference>
<accession>A0A2S8RZ00</accession>
<protein>
    <recommendedName>
        <fullName evidence="1">N-acetyltransferase domain-containing protein</fullName>
    </recommendedName>
</protein>
<dbReference type="EMBL" id="PVEP01000012">
    <property type="protein sequence ID" value="PQV53753.1"/>
    <property type="molecule type" value="Genomic_DNA"/>
</dbReference>
<keyword evidence="3" id="KW-1185">Reference proteome</keyword>
<dbReference type="SUPFAM" id="SSF55729">
    <property type="entry name" value="Acyl-CoA N-acyltransferases (Nat)"/>
    <property type="match status" value="1"/>
</dbReference>
<dbReference type="InterPro" id="IPR054597">
    <property type="entry name" value="FeeM_cat"/>
</dbReference>
<dbReference type="InterPro" id="IPR000182">
    <property type="entry name" value="GNAT_dom"/>
</dbReference>
<dbReference type="InterPro" id="IPR016181">
    <property type="entry name" value="Acyl_CoA_acyltransferase"/>
</dbReference>
<evidence type="ECO:0000313" key="3">
    <source>
        <dbReference type="Proteomes" id="UP000238338"/>
    </source>
</evidence>
<dbReference type="Proteomes" id="UP000238338">
    <property type="component" value="Unassembled WGS sequence"/>
</dbReference>
<dbReference type="AlphaFoldDB" id="A0A2S8RZ00"/>
<feature type="domain" description="N-acetyltransferase" evidence="1">
    <location>
        <begin position="39"/>
        <end position="209"/>
    </location>
</feature>
<dbReference type="GO" id="GO:0016747">
    <property type="term" value="F:acyltransferase activity, transferring groups other than amino-acyl groups"/>
    <property type="evidence" value="ECO:0007669"/>
    <property type="project" value="InterPro"/>
</dbReference>
<dbReference type="Pfam" id="PF21926">
    <property type="entry name" value="FeeM"/>
    <property type="match status" value="1"/>
</dbReference>
<proteinExistence type="predicted"/>
<dbReference type="Gene3D" id="3.40.630.30">
    <property type="match status" value="1"/>
</dbReference>
<reference evidence="2 3" key="1">
    <citation type="submission" date="2018-02" db="EMBL/GenBank/DDBJ databases">
        <title>Genomic Encyclopedia of Archaeal and Bacterial Type Strains, Phase II (KMG-II): from individual species to whole genera.</title>
        <authorList>
            <person name="Goeker M."/>
        </authorList>
    </citation>
    <scope>NUCLEOTIDE SEQUENCE [LARGE SCALE GENOMIC DNA]</scope>
    <source>
        <strain evidence="2 3">DSM 18921</strain>
    </source>
</reference>
<dbReference type="OrthoDB" id="7056823at2"/>
<comment type="caution">
    <text evidence="2">The sequence shown here is derived from an EMBL/GenBank/DDBJ whole genome shotgun (WGS) entry which is preliminary data.</text>
</comment>
<dbReference type="PROSITE" id="PS51186">
    <property type="entry name" value="GNAT"/>
    <property type="match status" value="1"/>
</dbReference>